<proteinExistence type="predicted"/>
<dbReference type="AlphaFoldDB" id="A0AAW2HIL4"/>
<evidence type="ECO:0000313" key="1">
    <source>
        <dbReference type="EMBL" id="KAL0269496.1"/>
    </source>
</evidence>
<sequence length="265" mass="29901">MDCKRHKAVKIDDRSVKEQEYRKVSRIWEKVVKKPSTTAADAEVEEPKKCMHHRSNCFIGKDEDSEIQEPSSELSPAALQRKMAKMKSFGKRKSPLQKFDEIVTRELMSRKVEDDESICTFEGVQKWQTNLEYSNSSVMPSNRKLMNFDTSMSKTALQNAEKELKDTSKDPSELENCALMDAIERLVQAQASCRFDAAVKAAEAAASSVPIELAEEVAITCAKDYQSQIIDIVNEKVAGRDGNKPMEIIGYIGITKKSNDDDDDY</sequence>
<dbReference type="EMBL" id="JARGDH010000004">
    <property type="protein sequence ID" value="KAL0269496.1"/>
    <property type="molecule type" value="Genomic_DNA"/>
</dbReference>
<accession>A0AAW2HIL4</accession>
<name>A0AAW2HIL4_9NEOP</name>
<organism evidence="1">
    <name type="scientific">Menopon gallinae</name>
    <name type="common">poultry shaft louse</name>
    <dbReference type="NCBI Taxonomy" id="328185"/>
    <lineage>
        <taxon>Eukaryota</taxon>
        <taxon>Metazoa</taxon>
        <taxon>Ecdysozoa</taxon>
        <taxon>Arthropoda</taxon>
        <taxon>Hexapoda</taxon>
        <taxon>Insecta</taxon>
        <taxon>Pterygota</taxon>
        <taxon>Neoptera</taxon>
        <taxon>Paraneoptera</taxon>
        <taxon>Psocodea</taxon>
        <taxon>Troctomorpha</taxon>
        <taxon>Phthiraptera</taxon>
        <taxon>Amblycera</taxon>
        <taxon>Menoponidae</taxon>
        <taxon>Menopon</taxon>
    </lineage>
</organism>
<gene>
    <name evidence="1" type="ORF">PYX00_007205</name>
</gene>
<comment type="caution">
    <text evidence="1">The sequence shown here is derived from an EMBL/GenBank/DDBJ whole genome shotgun (WGS) entry which is preliminary data.</text>
</comment>
<reference evidence="1" key="1">
    <citation type="journal article" date="2024" name="Gigascience">
        <title>Chromosome-level genome of the poultry shaft louse Menopon gallinae provides insight into the host-switching and adaptive evolution of parasitic lice.</title>
        <authorList>
            <person name="Xu Y."/>
            <person name="Ma L."/>
            <person name="Liu S."/>
            <person name="Liang Y."/>
            <person name="Liu Q."/>
            <person name="He Z."/>
            <person name="Tian L."/>
            <person name="Duan Y."/>
            <person name="Cai W."/>
            <person name="Li H."/>
            <person name="Song F."/>
        </authorList>
    </citation>
    <scope>NUCLEOTIDE SEQUENCE</scope>
    <source>
        <strain evidence="1">Cailab_2023a</strain>
    </source>
</reference>
<protein>
    <submittedName>
        <fullName evidence="1">Uncharacterized protein</fullName>
    </submittedName>
</protein>